<feature type="transmembrane region" description="Helical" evidence="3">
    <location>
        <begin position="689"/>
        <end position="712"/>
    </location>
</feature>
<dbReference type="Gene3D" id="3.80.10.10">
    <property type="entry name" value="Ribonuclease Inhibitor"/>
    <property type="match status" value="4"/>
</dbReference>
<name>A0ABR3MRG6_9TELE</name>
<dbReference type="EMBL" id="JAYMGO010000010">
    <property type="protein sequence ID" value="KAL1267228.1"/>
    <property type="molecule type" value="Genomic_DNA"/>
</dbReference>
<dbReference type="InterPro" id="IPR003591">
    <property type="entry name" value="Leu-rich_rpt_typical-subtyp"/>
</dbReference>
<dbReference type="PANTHER" id="PTHR45712">
    <property type="entry name" value="AGAP008170-PA"/>
    <property type="match status" value="1"/>
</dbReference>
<keyword evidence="1" id="KW-0433">Leucine-rich repeat</keyword>
<proteinExistence type="predicted"/>
<dbReference type="SMART" id="SM00364">
    <property type="entry name" value="LRR_BAC"/>
    <property type="match status" value="5"/>
</dbReference>
<dbReference type="SMART" id="SM00365">
    <property type="entry name" value="LRR_SD22"/>
    <property type="match status" value="5"/>
</dbReference>
<dbReference type="PRINTS" id="PR00019">
    <property type="entry name" value="LEURICHRPT"/>
</dbReference>
<dbReference type="SMART" id="SM00369">
    <property type="entry name" value="LRR_TYP"/>
    <property type="match status" value="15"/>
</dbReference>
<evidence type="ECO:0000313" key="5">
    <source>
        <dbReference type="Proteomes" id="UP001558613"/>
    </source>
</evidence>
<keyword evidence="2" id="KW-0677">Repeat</keyword>
<comment type="caution">
    <text evidence="4">The sequence shown here is derived from an EMBL/GenBank/DDBJ whole genome shotgun (WGS) entry which is preliminary data.</text>
</comment>
<dbReference type="InterPro" id="IPR032675">
    <property type="entry name" value="LRR_dom_sf"/>
</dbReference>
<dbReference type="Proteomes" id="UP001558613">
    <property type="component" value="Unassembled WGS sequence"/>
</dbReference>
<keyword evidence="3" id="KW-0812">Transmembrane</keyword>
<organism evidence="4 5">
    <name type="scientific">Cirrhinus molitorella</name>
    <name type="common">mud carp</name>
    <dbReference type="NCBI Taxonomy" id="172907"/>
    <lineage>
        <taxon>Eukaryota</taxon>
        <taxon>Metazoa</taxon>
        <taxon>Chordata</taxon>
        <taxon>Craniata</taxon>
        <taxon>Vertebrata</taxon>
        <taxon>Euteleostomi</taxon>
        <taxon>Actinopterygii</taxon>
        <taxon>Neopterygii</taxon>
        <taxon>Teleostei</taxon>
        <taxon>Ostariophysi</taxon>
        <taxon>Cypriniformes</taxon>
        <taxon>Cyprinidae</taxon>
        <taxon>Labeoninae</taxon>
        <taxon>Labeonini</taxon>
        <taxon>Cirrhinus</taxon>
    </lineage>
</organism>
<dbReference type="Pfam" id="PF13855">
    <property type="entry name" value="LRR_8"/>
    <property type="match status" value="3"/>
</dbReference>
<dbReference type="PANTHER" id="PTHR45712:SF22">
    <property type="entry name" value="INSULIN-LIKE GROWTH FACTOR-BINDING PROTEIN COMPLEX ACID LABILE SUBUNIT"/>
    <property type="match status" value="1"/>
</dbReference>
<dbReference type="InterPro" id="IPR050333">
    <property type="entry name" value="SLRP"/>
</dbReference>
<keyword evidence="3" id="KW-0472">Membrane</keyword>
<evidence type="ECO:0000256" key="2">
    <source>
        <dbReference type="ARBA" id="ARBA00022737"/>
    </source>
</evidence>
<evidence type="ECO:0000256" key="1">
    <source>
        <dbReference type="ARBA" id="ARBA00022614"/>
    </source>
</evidence>
<dbReference type="PROSITE" id="PS51450">
    <property type="entry name" value="LRR"/>
    <property type="match status" value="5"/>
</dbReference>
<sequence length="726" mass="80511">MRRARSVDSRVVTVLSKLCLDRTRAACETRQEKKAKASARHETVISREQHRSSTLLSIMGTRLWILMLVVNQVAAFRRPAEDLPCQVVHEDVDCSSLSLRRVPAHLQMPASVHLLDLSQNLLQNLTAQELLAFSSVRHLNLHANKIQFIQPGLFQNMSRLEVLDLSDNSLDLYATLKTYIGPLSSVRHLDLSGNGLFTDMSDYFLSDAPLLANLSLDGNSITKISKDTFNGSQALTNIDLHNNVIIEIEEGAFESLTGLSELDLSVNSISCITDFNLVQLKTLNLSKNSLTSFQTIDSDLQFELLYLDLRENKILYFPVLPQRNKLMYLDLSRNLLRSVNCSGPLEELENLKASGYLFTDHDKPLCLCVNQRHQDLPRLLYLDLSYNQLKAIPSSFFSSMVSLESLNISNNCLENFSVDAESPLNSLKTLDISYNNLQNLSFGENTLAALEVLHLQGNAFSTLDAGIFSRLPNIRSLHLQENLFSICPPLQGPTYNCIQLSSIPTLSYLYLSENSLMSIPSGAFHGSPLLILDLSGNPDVDLGPSSLSGLETSLAHLSLRGNQLQTLAVDFTLFRKLKTLDLSVNRLTGVSLWSGDSSVESLNLQNNSLVTLAPDTVFALQKTLKILYVGSNPLSCCGNPYLLTLLQQDRLDVPDITAATCWYTRDSESVEISVSAVQQEHCESVDRKVLWISVIVVLALGLTLVSVVSLKLCHSKTHGFKRGIKA</sequence>
<keyword evidence="3" id="KW-1133">Transmembrane helix</keyword>
<keyword evidence="5" id="KW-1185">Reference proteome</keyword>
<dbReference type="InterPro" id="IPR001611">
    <property type="entry name" value="Leu-rich_rpt"/>
</dbReference>
<evidence type="ECO:0000256" key="3">
    <source>
        <dbReference type="SAM" id="Phobius"/>
    </source>
</evidence>
<protein>
    <recommendedName>
        <fullName evidence="6">Leucine rich repeat containing 32</fullName>
    </recommendedName>
</protein>
<reference evidence="4 5" key="1">
    <citation type="submission" date="2023-09" db="EMBL/GenBank/DDBJ databases">
        <authorList>
            <person name="Wang M."/>
        </authorList>
    </citation>
    <scope>NUCLEOTIDE SEQUENCE [LARGE SCALE GENOMIC DNA]</scope>
    <source>
        <strain evidence="4">GT-2023</strain>
        <tissue evidence="4">Liver</tissue>
    </source>
</reference>
<evidence type="ECO:0008006" key="6">
    <source>
        <dbReference type="Google" id="ProtNLM"/>
    </source>
</evidence>
<accession>A0ABR3MRG6</accession>
<gene>
    <name evidence="4" type="ORF">QQF64_002903</name>
</gene>
<evidence type="ECO:0000313" key="4">
    <source>
        <dbReference type="EMBL" id="KAL1267228.1"/>
    </source>
</evidence>
<dbReference type="SUPFAM" id="SSF52058">
    <property type="entry name" value="L domain-like"/>
    <property type="match status" value="2"/>
</dbReference>